<keyword evidence="9" id="KW-0238">DNA-binding</keyword>
<dbReference type="SUPFAM" id="SSF46785">
    <property type="entry name" value="Winged helix' DNA-binding domain"/>
    <property type="match status" value="1"/>
</dbReference>
<name>A0A839F2S6_9GAMM</name>
<dbReference type="InterPro" id="IPR012318">
    <property type="entry name" value="HTH_CRP"/>
</dbReference>
<dbReference type="FunFam" id="1.10.10.10:FF:000028">
    <property type="entry name" value="Fumarate/nitrate reduction transcriptional regulator Fnr"/>
    <property type="match status" value="1"/>
</dbReference>
<keyword evidence="10" id="KW-0010">Activator</keyword>
<dbReference type="InterPro" id="IPR050397">
    <property type="entry name" value="Env_Response_Regulators"/>
</dbReference>
<evidence type="ECO:0000256" key="9">
    <source>
        <dbReference type="ARBA" id="ARBA00023125"/>
    </source>
</evidence>
<dbReference type="PANTHER" id="PTHR24567">
    <property type="entry name" value="CRP FAMILY TRANSCRIPTIONAL REGULATORY PROTEIN"/>
    <property type="match status" value="1"/>
</dbReference>
<evidence type="ECO:0000256" key="2">
    <source>
        <dbReference type="ARBA" id="ARBA00011738"/>
    </source>
</evidence>
<dbReference type="Pfam" id="PF13545">
    <property type="entry name" value="HTH_Crp_2"/>
    <property type="match status" value="1"/>
</dbReference>
<evidence type="ECO:0000256" key="3">
    <source>
        <dbReference type="ARBA" id="ARBA00020769"/>
    </source>
</evidence>
<keyword evidence="11" id="KW-0804">Transcription</keyword>
<dbReference type="InterPro" id="IPR036390">
    <property type="entry name" value="WH_DNA-bd_sf"/>
</dbReference>
<evidence type="ECO:0000256" key="8">
    <source>
        <dbReference type="ARBA" id="ARBA00023026"/>
    </source>
</evidence>
<dbReference type="GO" id="GO:0003677">
    <property type="term" value="F:DNA binding"/>
    <property type="evidence" value="ECO:0007669"/>
    <property type="project" value="UniProtKB-KW"/>
</dbReference>
<feature type="domain" description="Cyclic nucleotide-binding" evidence="13">
    <location>
        <begin position="58"/>
        <end position="110"/>
    </location>
</feature>
<evidence type="ECO:0000256" key="6">
    <source>
        <dbReference type="ARBA" id="ARBA00022636"/>
    </source>
</evidence>
<sequence>MGHDRAATGRATRAPIADDGDALRFCSTCAFGAVCCDRGVDKLALNELHCLVEHVGPYRAGEAVFRNGERFGAIYAVRSGTVKTRVVDLEGRELVLGFHLPGELVGLDAIHPECYPCDAIALEPTEVCRFSFPALSTLAARLPGIQRELFRRMSKDIGGKALLAGDYSSDERLAAFLVLLGRRYAERGFAPGALHLAMSRGDIANYLRLAAETVSRVLRRFQDQGLIRVDGRDLTIAKPAELYALARPILDR</sequence>
<dbReference type="GO" id="GO:0003824">
    <property type="term" value="F:catalytic activity"/>
    <property type="evidence" value="ECO:0007669"/>
    <property type="project" value="UniProtKB-KW"/>
</dbReference>
<evidence type="ECO:0000259" key="13">
    <source>
        <dbReference type="PROSITE" id="PS50042"/>
    </source>
</evidence>
<dbReference type="Gene3D" id="1.10.10.10">
    <property type="entry name" value="Winged helix-like DNA-binding domain superfamily/Winged helix DNA-binding domain"/>
    <property type="match status" value="1"/>
</dbReference>
<comment type="subunit">
    <text evidence="2">Homodimer.</text>
</comment>
<dbReference type="RefSeq" id="WP_310735277.1">
    <property type="nucleotide sequence ID" value="NZ_JACGXL010000006.1"/>
</dbReference>
<evidence type="ECO:0000313" key="16">
    <source>
        <dbReference type="Proteomes" id="UP000550401"/>
    </source>
</evidence>
<dbReference type="PROSITE" id="PS51063">
    <property type="entry name" value="HTH_CRP_2"/>
    <property type="match status" value="1"/>
</dbReference>
<keyword evidence="6" id="KW-0973">c-di-GMP</keyword>
<proteinExistence type="predicted"/>
<comment type="subcellular location">
    <subcellularLocation>
        <location evidence="1">Cytoplasm</location>
    </subcellularLocation>
</comment>
<evidence type="ECO:0000256" key="5">
    <source>
        <dbReference type="ARBA" id="ARBA00022533"/>
    </source>
</evidence>
<dbReference type="AlphaFoldDB" id="A0A839F2S6"/>
<dbReference type="PANTHER" id="PTHR24567:SF75">
    <property type="entry name" value="FUMARATE AND NITRATE REDUCTION REGULATORY PROTEIN"/>
    <property type="match status" value="1"/>
</dbReference>
<dbReference type="PRINTS" id="PR00034">
    <property type="entry name" value="HTHCRP"/>
</dbReference>
<dbReference type="InterPro" id="IPR036388">
    <property type="entry name" value="WH-like_DNA-bd_sf"/>
</dbReference>
<reference evidence="15 16" key="1">
    <citation type="submission" date="2020-07" db="EMBL/GenBank/DDBJ databases">
        <title>Genomic Encyclopedia of Type Strains, Phase IV (KMG-V): Genome sequencing to study the core and pangenomes of soil and plant-associated prokaryotes.</title>
        <authorList>
            <person name="Whitman W."/>
        </authorList>
    </citation>
    <scope>NUCLEOTIDE SEQUENCE [LARGE SCALE GENOMIC DNA]</scope>
    <source>
        <strain evidence="15 16">RH2WT43</strain>
    </source>
</reference>
<dbReference type="CDD" id="cd00092">
    <property type="entry name" value="HTH_CRP"/>
    <property type="match status" value="1"/>
</dbReference>
<evidence type="ECO:0000259" key="14">
    <source>
        <dbReference type="PROSITE" id="PS51063"/>
    </source>
</evidence>
<keyword evidence="16" id="KW-1185">Reference proteome</keyword>
<keyword evidence="5" id="KW-0021">Allosteric enzyme</keyword>
<evidence type="ECO:0000256" key="7">
    <source>
        <dbReference type="ARBA" id="ARBA00023015"/>
    </source>
</evidence>
<dbReference type="CDD" id="cd00038">
    <property type="entry name" value="CAP_ED"/>
    <property type="match status" value="1"/>
</dbReference>
<keyword evidence="8" id="KW-0843">Virulence</keyword>
<keyword evidence="4" id="KW-0678">Repressor</keyword>
<dbReference type="GO" id="GO:0005829">
    <property type="term" value="C:cytosol"/>
    <property type="evidence" value="ECO:0007669"/>
    <property type="project" value="TreeGrafter"/>
</dbReference>
<dbReference type="EMBL" id="JACGXL010000006">
    <property type="protein sequence ID" value="MBA8889343.1"/>
    <property type="molecule type" value="Genomic_DNA"/>
</dbReference>
<evidence type="ECO:0000313" key="15">
    <source>
        <dbReference type="EMBL" id="MBA8889343.1"/>
    </source>
</evidence>
<dbReference type="Proteomes" id="UP000550401">
    <property type="component" value="Unassembled WGS sequence"/>
</dbReference>
<organism evidence="15 16">
    <name type="scientific">Dokdonella fugitiva</name>
    <dbReference type="NCBI Taxonomy" id="328517"/>
    <lineage>
        <taxon>Bacteria</taxon>
        <taxon>Pseudomonadati</taxon>
        <taxon>Pseudomonadota</taxon>
        <taxon>Gammaproteobacteria</taxon>
        <taxon>Lysobacterales</taxon>
        <taxon>Rhodanobacteraceae</taxon>
        <taxon>Dokdonella</taxon>
    </lineage>
</organism>
<evidence type="ECO:0000256" key="10">
    <source>
        <dbReference type="ARBA" id="ARBA00023159"/>
    </source>
</evidence>
<dbReference type="InterPro" id="IPR000595">
    <property type="entry name" value="cNMP-bd_dom"/>
</dbReference>
<dbReference type="SMART" id="SM00100">
    <property type="entry name" value="cNMP"/>
    <property type="match status" value="1"/>
</dbReference>
<feature type="domain" description="HTH crp-type" evidence="14">
    <location>
        <begin position="167"/>
        <end position="240"/>
    </location>
</feature>
<dbReference type="PROSITE" id="PS50042">
    <property type="entry name" value="CNMP_BINDING_3"/>
    <property type="match status" value="1"/>
</dbReference>
<keyword evidence="7" id="KW-0805">Transcription regulation</keyword>
<dbReference type="Gene3D" id="2.60.120.10">
    <property type="entry name" value="Jelly Rolls"/>
    <property type="match status" value="1"/>
</dbReference>
<gene>
    <name evidence="15" type="ORF">FHW12_003586</name>
</gene>
<protein>
    <recommendedName>
        <fullName evidence="3">CRP-like protein Clp</fullName>
    </recommendedName>
    <alternativeName>
        <fullName evidence="12">Catabolite activation-like protein</fullName>
    </alternativeName>
</protein>
<evidence type="ECO:0000256" key="4">
    <source>
        <dbReference type="ARBA" id="ARBA00022491"/>
    </source>
</evidence>
<comment type="caution">
    <text evidence="15">The sequence shown here is derived from an EMBL/GenBank/DDBJ whole genome shotgun (WGS) entry which is preliminary data.</text>
</comment>
<dbReference type="InterPro" id="IPR018490">
    <property type="entry name" value="cNMP-bd_dom_sf"/>
</dbReference>
<dbReference type="Pfam" id="PF00027">
    <property type="entry name" value="cNMP_binding"/>
    <property type="match status" value="1"/>
</dbReference>
<dbReference type="GO" id="GO:0003700">
    <property type="term" value="F:DNA-binding transcription factor activity"/>
    <property type="evidence" value="ECO:0007669"/>
    <property type="project" value="TreeGrafter"/>
</dbReference>
<dbReference type="InterPro" id="IPR014710">
    <property type="entry name" value="RmlC-like_jellyroll"/>
</dbReference>
<accession>A0A839F2S6</accession>
<evidence type="ECO:0000256" key="1">
    <source>
        <dbReference type="ARBA" id="ARBA00004496"/>
    </source>
</evidence>
<evidence type="ECO:0000256" key="11">
    <source>
        <dbReference type="ARBA" id="ARBA00023163"/>
    </source>
</evidence>
<evidence type="ECO:0000256" key="12">
    <source>
        <dbReference type="ARBA" id="ARBA00031697"/>
    </source>
</evidence>
<dbReference type="SMART" id="SM00419">
    <property type="entry name" value="HTH_CRP"/>
    <property type="match status" value="1"/>
</dbReference>
<dbReference type="SUPFAM" id="SSF51206">
    <property type="entry name" value="cAMP-binding domain-like"/>
    <property type="match status" value="1"/>
</dbReference>